<dbReference type="OrthoDB" id="10562804at2759"/>
<dbReference type="EMBL" id="JRKL02007097">
    <property type="protein sequence ID" value="KAF3948102.1"/>
    <property type="molecule type" value="Genomic_DNA"/>
</dbReference>
<keyword evidence="2" id="KW-1185">Reference proteome</keyword>
<dbReference type="AlphaFoldDB" id="A0A8J4V869"/>
<gene>
    <name evidence="1" type="ORF">CMV_025854</name>
</gene>
<sequence>MGKTKTEGDRAVKGLVLSNYILSPSRAGIEELGVLSGDEGGGVEDARDIQGIDTSHQTNQPVLALAEVDSDYADVDGSSPLMTINALGLVVRTELNSNTEVMRFDNALNVSN</sequence>
<reference evidence="1" key="1">
    <citation type="submission" date="2020-03" db="EMBL/GenBank/DDBJ databases">
        <title>Castanea mollissima Vanexum genome sequencing.</title>
        <authorList>
            <person name="Staton M."/>
        </authorList>
    </citation>
    <scope>NUCLEOTIDE SEQUENCE</scope>
    <source>
        <tissue evidence="1">Leaf</tissue>
    </source>
</reference>
<evidence type="ECO:0000313" key="1">
    <source>
        <dbReference type="EMBL" id="KAF3948102.1"/>
    </source>
</evidence>
<accession>A0A8J4V869</accession>
<evidence type="ECO:0000313" key="2">
    <source>
        <dbReference type="Proteomes" id="UP000737018"/>
    </source>
</evidence>
<comment type="caution">
    <text evidence="1">The sequence shown here is derived from an EMBL/GenBank/DDBJ whole genome shotgun (WGS) entry which is preliminary data.</text>
</comment>
<organism evidence="1 2">
    <name type="scientific">Castanea mollissima</name>
    <name type="common">Chinese chestnut</name>
    <dbReference type="NCBI Taxonomy" id="60419"/>
    <lineage>
        <taxon>Eukaryota</taxon>
        <taxon>Viridiplantae</taxon>
        <taxon>Streptophyta</taxon>
        <taxon>Embryophyta</taxon>
        <taxon>Tracheophyta</taxon>
        <taxon>Spermatophyta</taxon>
        <taxon>Magnoliopsida</taxon>
        <taxon>eudicotyledons</taxon>
        <taxon>Gunneridae</taxon>
        <taxon>Pentapetalae</taxon>
        <taxon>rosids</taxon>
        <taxon>fabids</taxon>
        <taxon>Fagales</taxon>
        <taxon>Fagaceae</taxon>
        <taxon>Castanea</taxon>
    </lineage>
</organism>
<name>A0A8J4V869_9ROSI</name>
<dbReference type="Proteomes" id="UP000737018">
    <property type="component" value="Unassembled WGS sequence"/>
</dbReference>
<protein>
    <submittedName>
        <fullName evidence="1">Uncharacterized protein</fullName>
    </submittedName>
</protein>
<proteinExistence type="predicted"/>